<keyword evidence="13" id="KW-0547">Nucleotide-binding</keyword>
<feature type="binding site" evidence="13">
    <location>
        <position position="310"/>
    </location>
    <ligand>
        <name>FAD</name>
        <dbReference type="ChEBI" id="CHEBI:57692"/>
    </ligand>
</feature>
<accession>A0A1H3M3Q5</accession>
<comment type="function">
    <text evidence="1">Conversion of NADPH, generated by peripheral catabolic pathways, to NADH, which can enter the respiratory chain for energy generation.</text>
</comment>
<comment type="subcellular location">
    <subcellularLocation>
        <location evidence="2">Cytoplasm</location>
    </subcellularLocation>
</comment>
<comment type="similarity">
    <text evidence="3">Belongs to the class-I pyridine nucleotide-disulfide oxidoreductase family.</text>
</comment>
<dbReference type="GO" id="GO:0004148">
    <property type="term" value="F:dihydrolipoyl dehydrogenase (NADH) activity"/>
    <property type="evidence" value="ECO:0007669"/>
    <property type="project" value="TreeGrafter"/>
</dbReference>
<dbReference type="GeneID" id="78125305"/>
<dbReference type="Gene3D" id="3.50.50.60">
    <property type="entry name" value="FAD/NAD(P)-binding domain"/>
    <property type="match status" value="2"/>
</dbReference>
<evidence type="ECO:0000256" key="1">
    <source>
        <dbReference type="ARBA" id="ARBA00002842"/>
    </source>
</evidence>
<keyword evidence="17" id="KW-1185">Reference proteome</keyword>
<sequence length="472" mass="51987">MAHYDLIIIGSGPAGRAAAIQAGKLKRKVLVVDRKDRLGGVSVHTGTIPSKTLRETVLNLSGYRERSFYGRSYRVKDNIDAGDLKARLHMTLDHEVDVLEHQFNRNHVDTLLGMAKFVGPNEIEVATEAGDTSRITGDKFLIATGTKTYRPDYVPFNGRTVVDSDEFLEMSEIPRSLVVVGAGVIGVEYATMFSALDVTVTLIEPRDSFLDFIDSALISDFTHQIKENGVDLRLGSAITQIEDAGKHVEVSLENGRHVRADMLLFAAGRMGATDKLGLEVVGLKTDHRGRLEVDRKSYQTKVPHIYAAGDVIGHPSLASTSLQQGRVAGCHALDTPTLGESPWFPYGIYSVPEISTCGMSEEEMQEREIPYEIGVARFRETSRGQIMGLEHGMLKMLVSLKTRRVLGVQIVGEGATELIHIAQAVLNLKGTVDYFVKNTFNYPTLAEAYKIAGLDAFNRMPIPDEFKVKKKP</sequence>
<feature type="binding site" evidence="13">
    <location>
        <begin position="181"/>
        <end position="188"/>
    </location>
    <ligand>
        <name>NAD(+)</name>
        <dbReference type="ChEBI" id="CHEBI:57540"/>
    </ligand>
</feature>
<proteinExistence type="inferred from homology"/>
<dbReference type="OrthoDB" id="9776382at2"/>
<evidence type="ECO:0000256" key="8">
    <source>
        <dbReference type="ARBA" id="ARBA00022827"/>
    </source>
</evidence>
<evidence type="ECO:0000313" key="17">
    <source>
        <dbReference type="Proteomes" id="UP000199026"/>
    </source>
</evidence>
<evidence type="ECO:0000256" key="11">
    <source>
        <dbReference type="ARBA" id="ARBA00023027"/>
    </source>
</evidence>
<dbReference type="Proteomes" id="UP000199026">
    <property type="component" value="Unassembled WGS sequence"/>
</dbReference>
<dbReference type="Pfam" id="PF02852">
    <property type="entry name" value="Pyr_redox_dim"/>
    <property type="match status" value="1"/>
</dbReference>
<name>A0A1H3M3Q5_9RHOB</name>
<dbReference type="GO" id="GO:0050660">
    <property type="term" value="F:flavin adenine dinucleotide binding"/>
    <property type="evidence" value="ECO:0007669"/>
    <property type="project" value="TreeGrafter"/>
</dbReference>
<evidence type="ECO:0000256" key="10">
    <source>
        <dbReference type="ARBA" id="ARBA00023002"/>
    </source>
</evidence>
<feature type="binding site" evidence="13">
    <location>
        <position position="204"/>
    </location>
    <ligand>
        <name>NAD(+)</name>
        <dbReference type="ChEBI" id="CHEBI:57540"/>
    </ligand>
</feature>
<comment type="cofactor">
    <cofactor evidence="13">
        <name>FAD</name>
        <dbReference type="ChEBI" id="CHEBI:57692"/>
    </cofactor>
    <text evidence="13">Binds 1 FAD per subunit.</text>
</comment>
<evidence type="ECO:0000313" key="16">
    <source>
        <dbReference type="EMBL" id="SDY71186.1"/>
    </source>
</evidence>
<keyword evidence="11 13" id="KW-0520">NAD</keyword>
<dbReference type="SUPFAM" id="SSF51905">
    <property type="entry name" value="FAD/NAD(P)-binding domain"/>
    <property type="match status" value="1"/>
</dbReference>
<dbReference type="PRINTS" id="PR00368">
    <property type="entry name" value="FADPNR"/>
</dbReference>
<evidence type="ECO:0000256" key="9">
    <source>
        <dbReference type="ARBA" id="ARBA00022857"/>
    </source>
</evidence>
<dbReference type="PRINTS" id="PR00411">
    <property type="entry name" value="PNDRDTASEI"/>
</dbReference>
<reference evidence="16 17" key="1">
    <citation type="submission" date="2016-10" db="EMBL/GenBank/DDBJ databases">
        <authorList>
            <person name="de Groot N.N."/>
        </authorList>
    </citation>
    <scope>NUCLEOTIDE SEQUENCE [LARGE SCALE GENOMIC DNA]</scope>
    <source>
        <strain evidence="16 17">DSM 24677</strain>
    </source>
</reference>
<keyword evidence="6" id="KW-0963">Cytoplasm</keyword>
<evidence type="ECO:0000259" key="14">
    <source>
        <dbReference type="Pfam" id="PF02852"/>
    </source>
</evidence>
<organism evidence="16 17">
    <name type="scientific">Lentibacter algarum</name>
    <dbReference type="NCBI Taxonomy" id="576131"/>
    <lineage>
        <taxon>Bacteria</taxon>
        <taxon>Pseudomonadati</taxon>
        <taxon>Pseudomonadota</taxon>
        <taxon>Alphaproteobacteria</taxon>
        <taxon>Rhodobacterales</taxon>
        <taxon>Roseobacteraceae</taxon>
        <taxon>Lentibacter</taxon>
    </lineage>
</organism>
<gene>
    <name evidence="16" type="ORF">SAMN05444486_103356</name>
</gene>
<keyword evidence="7" id="KW-0285">Flavoprotein</keyword>
<dbReference type="PIRSF" id="PIRSF000350">
    <property type="entry name" value="Mercury_reductase_MerA"/>
    <property type="match status" value="1"/>
</dbReference>
<dbReference type="PANTHER" id="PTHR22912">
    <property type="entry name" value="DISULFIDE OXIDOREDUCTASE"/>
    <property type="match status" value="1"/>
</dbReference>
<dbReference type="RefSeq" id="WP_089892609.1">
    <property type="nucleotide sequence ID" value="NZ_CALJFH010000027.1"/>
</dbReference>
<feature type="binding site" evidence="13">
    <location>
        <position position="268"/>
    </location>
    <ligand>
        <name>NAD(+)</name>
        <dbReference type="ChEBI" id="CHEBI:57540"/>
    </ligand>
</feature>
<dbReference type="InterPro" id="IPR050151">
    <property type="entry name" value="Class-I_Pyr_Nuc-Dis_Oxidored"/>
</dbReference>
<feature type="domain" description="Pyridine nucleotide-disulphide oxidoreductase dimerisation" evidence="14">
    <location>
        <begin position="345"/>
        <end position="450"/>
    </location>
</feature>
<dbReference type="InterPro" id="IPR004099">
    <property type="entry name" value="Pyr_nucl-diS_OxRdtase_dimer"/>
</dbReference>
<dbReference type="Gene3D" id="3.30.390.30">
    <property type="match status" value="1"/>
</dbReference>
<protein>
    <recommendedName>
        <fullName evidence="5">Soluble pyridine nucleotide transhydrogenase</fullName>
        <ecNumber evidence="4">1.6.1.1</ecNumber>
    </recommendedName>
    <alternativeName>
        <fullName evidence="12">NAD(P)(+) transhydrogenase [B-specific]</fullName>
    </alternativeName>
</protein>
<keyword evidence="8 13" id="KW-0274">FAD</keyword>
<evidence type="ECO:0000256" key="5">
    <source>
        <dbReference type="ARBA" id="ARBA00016603"/>
    </source>
</evidence>
<feature type="domain" description="FAD/NAD(P)-binding" evidence="15">
    <location>
        <begin position="4"/>
        <end position="325"/>
    </location>
</feature>
<evidence type="ECO:0000256" key="3">
    <source>
        <dbReference type="ARBA" id="ARBA00007532"/>
    </source>
</evidence>
<keyword evidence="9" id="KW-0521">NADP</keyword>
<dbReference type="EMBL" id="FNPR01000003">
    <property type="protein sequence ID" value="SDY71186.1"/>
    <property type="molecule type" value="Genomic_DNA"/>
</dbReference>
<dbReference type="GO" id="GO:0003957">
    <property type="term" value="F:NAD(P)+ transhydrogenase (Si-specific) activity"/>
    <property type="evidence" value="ECO:0007669"/>
    <property type="project" value="UniProtKB-EC"/>
</dbReference>
<dbReference type="Pfam" id="PF07992">
    <property type="entry name" value="Pyr_redox_2"/>
    <property type="match status" value="1"/>
</dbReference>
<dbReference type="AlphaFoldDB" id="A0A1H3M3Q5"/>
<evidence type="ECO:0000256" key="7">
    <source>
        <dbReference type="ARBA" id="ARBA00022630"/>
    </source>
</evidence>
<dbReference type="GO" id="GO:0006103">
    <property type="term" value="P:2-oxoglutarate metabolic process"/>
    <property type="evidence" value="ECO:0007669"/>
    <property type="project" value="TreeGrafter"/>
</dbReference>
<dbReference type="GO" id="GO:0005829">
    <property type="term" value="C:cytosol"/>
    <property type="evidence" value="ECO:0007669"/>
    <property type="project" value="TreeGrafter"/>
</dbReference>
<evidence type="ECO:0000256" key="2">
    <source>
        <dbReference type="ARBA" id="ARBA00004496"/>
    </source>
</evidence>
<dbReference type="PANTHER" id="PTHR22912:SF93">
    <property type="entry name" value="SOLUBLE PYRIDINE NUCLEOTIDE TRANSHYDROGENASE"/>
    <property type="match status" value="1"/>
</dbReference>
<evidence type="ECO:0000256" key="4">
    <source>
        <dbReference type="ARBA" id="ARBA00012772"/>
    </source>
</evidence>
<evidence type="ECO:0000256" key="12">
    <source>
        <dbReference type="ARBA" id="ARBA00031183"/>
    </source>
</evidence>
<dbReference type="InterPro" id="IPR036188">
    <property type="entry name" value="FAD/NAD-bd_sf"/>
</dbReference>
<evidence type="ECO:0000256" key="6">
    <source>
        <dbReference type="ARBA" id="ARBA00022490"/>
    </source>
</evidence>
<dbReference type="SUPFAM" id="SSF55424">
    <property type="entry name" value="FAD/NAD-linked reductases, dimerisation (C-terminal) domain"/>
    <property type="match status" value="1"/>
</dbReference>
<dbReference type="EC" id="1.6.1.1" evidence="4"/>
<evidence type="ECO:0000256" key="13">
    <source>
        <dbReference type="PIRSR" id="PIRSR000350-3"/>
    </source>
</evidence>
<dbReference type="FunFam" id="3.30.390.30:FF:000001">
    <property type="entry name" value="Dihydrolipoyl dehydrogenase"/>
    <property type="match status" value="1"/>
</dbReference>
<dbReference type="InterPro" id="IPR001100">
    <property type="entry name" value="Pyr_nuc-diS_OxRdtase"/>
</dbReference>
<evidence type="ECO:0000259" key="15">
    <source>
        <dbReference type="Pfam" id="PF07992"/>
    </source>
</evidence>
<dbReference type="NCBIfam" id="NF003585">
    <property type="entry name" value="PRK05249.1"/>
    <property type="match status" value="1"/>
</dbReference>
<feature type="binding site" evidence="13">
    <location>
        <position position="51"/>
    </location>
    <ligand>
        <name>FAD</name>
        <dbReference type="ChEBI" id="CHEBI:57692"/>
    </ligand>
</feature>
<dbReference type="STRING" id="576131.SAMN05444486_103356"/>
<dbReference type="InterPro" id="IPR023753">
    <property type="entry name" value="FAD/NAD-binding_dom"/>
</dbReference>
<dbReference type="InterPro" id="IPR016156">
    <property type="entry name" value="FAD/NAD-linked_Rdtase_dimer_sf"/>
</dbReference>
<keyword evidence="10" id="KW-0560">Oxidoreductase</keyword>